<proteinExistence type="predicted"/>
<name>A0A4S4M6F5_9AGAM</name>
<evidence type="ECO:0000313" key="1">
    <source>
        <dbReference type="EMBL" id="THH19921.1"/>
    </source>
</evidence>
<organism evidence="1 2">
    <name type="scientific">Bondarzewia mesenterica</name>
    <dbReference type="NCBI Taxonomy" id="1095465"/>
    <lineage>
        <taxon>Eukaryota</taxon>
        <taxon>Fungi</taxon>
        <taxon>Dikarya</taxon>
        <taxon>Basidiomycota</taxon>
        <taxon>Agaricomycotina</taxon>
        <taxon>Agaricomycetes</taxon>
        <taxon>Russulales</taxon>
        <taxon>Bondarzewiaceae</taxon>
        <taxon>Bondarzewia</taxon>
    </lineage>
</organism>
<dbReference type="AlphaFoldDB" id="A0A4S4M6F5"/>
<dbReference type="Proteomes" id="UP000310158">
    <property type="component" value="Unassembled WGS sequence"/>
</dbReference>
<dbReference type="EMBL" id="SGPL01000033">
    <property type="protein sequence ID" value="THH19921.1"/>
    <property type="molecule type" value="Genomic_DNA"/>
</dbReference>
<reference evidence="1 2" key="1">
    <citation type="submission" date="2019-02" db="EMBL/GenBank/DDBJ databases">
        <title>Genome sequencing of the rare red list fungi Bondarzewia mesenterica.</title>
        <authorList>
            <person name="Buettner E."/>
            <person name="Kellner H."/>
        </authorList>
    </citation>
    <scope>NUCLEOTIDE SEQUENCE [LARGE SCALE GENOMIC DNA]</scope>
    <source>
        <strain evidence="1 2">DSM 108281</strain>
    </source>
</reference>
<evidence type="ECO:0000313" key="2">
    <source>
        <dbReference type="Proteomes" id="UP000310158"/>
    </source>
</evidence>
<comment type="caution">
    <text evidence="1">The sequence shown here is derived from an EMBL/GenBank/DDBJ whole genome shotgun (WGS) entry which is preliminary data.</text>
</comment>
<accession>A0A4S4M6F5</accession>
<dbReference type="OrthoDB" id="2748942at2759"/>
<sequence length="142" mass="15933">MPKGYHECPSTHNSPELEPSLEYLQPSIILLNVLLAKVGVDVDYEPCERFFHSSPASPLPVALTMLLVDTVRCQHAIALPDEEIVCELTRCKFSSKHPAKCPQCTQTCWQYIRNSTSHKSMIGAPRAKALEECHGIDKKEEE</sequence>
<protein>
    <submittedName>
        <fullName evidence="1">Uncharacterized protein</fullName>
    </submittedName>
</protein>
<keyword evidence="2" id="KW-1185">Reference proteome</keyword>
<gene>
    <name evidence="1" type="ORF">EW146_g1358</name>
</gene>